<accession>A0ACD6AJ94</accession>
<reference evidence="1" key="2">
    <citation type="submission" date="2025-09" db="UniProtKB">
        <authorList>
            <consortium name="EnsemblPlants"/>
        </authorList>
    </citation>
    <scope>IDENTIFICATION</scope>
</reference>
<keyword evidence="2" id="KW-1185">Reference proteome</keyword>
<dbReference type="Proteomes" id="UP001732700">
    <property type="component" value="Chromosome 7D"/>
</dbReference>
<evidence type="ECO:0000313" key="1">
    <source>
        <dbReference type="EnsemblPlants" id="AVESA.00010b.r2.7DG1395020.1.CDS.1"/>
    </source>
</evidence>
<organism evidence="1 2">
    <name type="scientific">Avena sativa</name>
    <name type="common">Oat</name>
    <dbReference type="NCBI Taxonomy" id="4498"/>
    <lineage>
        <taxon>Eukaryota</taxon>
        <taxon>Viridiplantae</taxon>
        <taxon>Streptophyta</taxon>
        <taxon>Embryophyta</taxon>
        <taxon>Tracheophyta</taxon>
        <taxon>Spermatophyta</taxon>
        <taxon>Magnoliopsida</taxon>
        <taxon>Liliopsida</taxon>
        <taxon>Poales</taxon>
        <taxon>Poaceae</taxon>
        <taxon>BOP clade</taxon>
        <taxon>Pooideae</taxon>
        <taxon>Poodae</taxon>
        <taxon>Poeae</taxon>
        <taxon>Poeae Chloroplast Group 1 (Aveneae type)</taxon>
        <taxon>Aveninae</taxon>
        <taxon>Avena</taxon>
    </lineage>
</organism>
<evidence type="ECO:0000313" key="2">
    <source>
        <dbReference type="Proteomes" id="UP001732700"/>
    </source>
</evidence>
<dbReference type="EnsemblPlants" id="AVESA.00010b.r2.7DG1395020.1">
    <property type="protein sequence ID" value="AVESA.00010b.r2.7DG1395020.1.CDS.1"/>
    <property type="gene ID" value="AVESA.00010b.r2.7DG1395020"/>
</dbReference>
<proteinExistence type="predicted"/>
<sequence>MKNFLIVIVLPLVATILSAMWSSPDKILAWPLALRPVHLFLATFVPTATITIYLVHRPRGVYLISYSCFRPYSSWRIPLANHVEHVSHVHMNEKKAWHFATRMLERSGLGNETSFPPSLHYIPPLGCLSETRAEAKTVIFTTIDDLFAKTSIGPNAIDILIVNCGIVNPTPSLADMIMRRYNLRGDILNLQLSGMGCSAGLIGVGLAKNLLQTAPFGAHALLVSTEILTGMYYTGKKPSMQLTNALFRTGGAAVLLSTSKAKARFELTQMVRKSTCDQDNAYRCVFHEEDAEGYSGLSLSKDLLDIADKALKDNMTTLGPNVLPFSEKLKFLVSFTLEKVPNARINQYIPDFRTAFEHFCIHAGGRGVIDGVQRSLGLSDEHVEPSRMTLHRFGNTSSSSVWYELAYIDAKGQIKKGERVWMIGFGSGYKCISVVWKCIRPTQHADMAWADCIHRYPVNP</sequence>
<protein>
    <submittedName>
        <fullName evidence="1">Uncharacterized protein</fullName>
    </submittedName>
</protein>
<name>A0ACD6AJ94_AVESA</name>
<reference evidence="1" key="1">
    <citation type="submission" date="2021-05" db="EMBL/GenBank/DDBJ databases">
        <authorList>
            <person name="Scholz U."/>
            <person name="Mascher M."/>
            <person name="Fiebig A."/>
        </authorList>
    </citation>
    <scope>NUCLEOTIDE SEQUENCE [LARGE SCALE GENOMIC DNA]</scope>
</reference>